<evidence type="ECO:0000256" key="1">
    <source>
        <dbReference type="SAM" id="Phobius"/>
    </source>
</evidence>
<feature type="transmembrane region" description="Helical" evidence="1">
    <location>
        <begin position="36"/>
        <end position="53"/>
    </location>
</feature>
<protein>
    <submittedName>
        <fullName evidence="2">Uncharacterized protein</fullName>
    </submittedName>
</protein>
<reference evidence="2" key="1">
    <citation type="journal article" date="2020" name="Nature">
        <title>Giant virus diversity and host interactions through global metagenomics.</title>
        <authorList>
            <person name="Schulz F."/>
            <person name="Roux S."/>
            <person name="Paez-Espino D."/>
            <person name="Jungbluth S."/>
            <person name="Walsh D.A."/>
            <person name="Denef V.J."/>
            <person name="McMahon K.D."/>
            <person name="Konstantinidis K.T."/>
            <person name="Eloe-Fadrosh E.A."/>
            <person name="Kyrpides N.C."/>
            <person name="Woyke T."/>
        </authorList>
    </citation>
    <scope>NUCLEOTIDE SEQUENCE</scope>
    <source>
        <strain evidence="2">GVMAG-M-3300025860-12</strain>
    </source>
</reference>
<sequence length="54" mass="6171">MIIIISLLISLINLVLCLLVNKFNKKMVVDNSNNNLLISTLGIFIISLIYFEFK</sequence>
<proteinExistence type="predicted"/>
<keyword evidence="1" id="KW-1133">Transmembrane helix</keyword>
<keyword evidence="1" id="KW-0472">Membrane</keyword>
<evidence type="ECO:0000313" key="2">
    <source>
        <dbReference type="EMBL" id="QHU00186.1"/>
    </source>
</evidence>
<accession>A0A6C0J658</accession>
<keyword evidence="1" id="KW-0812">Transmembrane</keyword>
<dbReference type="EMBL" id="MN740324">
    <property type="protein sequence ID" value="QHU00186.1"/>
    <property type="molecule type" value="Genomic_DNA"/>
</dbReference>
<organism evidence="2">
    <name type="scientific">viral metagenome</name>
    <dbReference type="NCBI Taxonomy" id="1070528"/>
    <lineage>
        <taxon>unclassified sequences</taxon>
        <taxon>metagenomes</taxon>
        <taxon>organismal metagenomes</taxon>
    </lineage>
</organism>
<dbReference type="AlphaFoldDB" id="A0A6C0J658"/>
<name>A0A6C0J658_9ZZZZ</name>